<dbReference type="PANTHER" id="PTHR30055">
    <property type="entry name" value="HTH-TYPE TRANSCRIPTIONAL REGULATOR RUTR"/>
    <property type="match status" value="1"/>
</dbReference>
<dbReference type="Pfam" id="PF00440">
    <property type="entry name" value="TetR_N"/>
    <property type="match status" value="1"/>
</dbReference>
<dbReference type="InterPro" id="IPR009057">
    <property type="entry name" value="Homeodomain-like_sf"/>
</dbReference>
<dbReference type="SUPFAM" id="SSF46689">
    <property type="entry name" value="Homeodomain-like"/>
    <property type="match status" value="1"/>
</dbReference>
<feature type="domain" description="HTH tetR-type" evidence="6">
    <location>
        <begin position="33"/>
        <end position="93"/>
    </location>
</feature>
<dbReference type="Pfam" id="PF18556">
    <property type="entry name" value="TetR_C_35"/>
    <property type="match status" value="1"/>
</dbReference>
<dbReference type="InterPro" id="IPR050109">
    <property type="entry name" value="HTH-type_TetR-like_transc_reg"/>
</dbReference>
<evidence type="ECO:0000313" key="8">
    <source>
        <dbReference type="Proteomes" id="UP001275440"/>
    </source>
</evidence>
<evidence type="ECO:0000259" key="6">
    <source>
        <dbReference type="PROSITE" id="PS50977"/>
    </source>
</evidence>
<feature type="DNA-binding region" description="H-T-H motif" evidence="4">
    <location>
        <begin position="56"/>
        <end position="75"/>
    </location>
</feature>
<evidence type="ECO:0000313" key="7">
    <source>
        <dbReference type="EMBL" id="MDV2474895.1"/>
    </source>
</evidence>
<evidence type="ECO:0000256" key="4">
    <source>
        <dbReference type="PROSITE-ProRule" id="PRU00335"/>
    </source>
</evidence>
<protein>
    <submittedName>
        <fullName evidence="7">TetR/AcrR family transcriptional regulator</fullName>
    </submittedName>
</protein>
<dbReference type="PANTHER" id="PTHR30055:SF234">
    <property type="entry name" value="HTH-TYPE TRANSCRIPTIONAL REGULATOR BETI"/>
    <property type="match status" value="1"/>
</dbReference>
<name>A0ABU3WLL0_9NOCA</name>
<gene>
    <name evidence="7" type="ORF">F8M49_04660</name>
</gene>
<organism evidence="7 8">
    <name type="scientific">Rhodococcus zopfii</name>
    <dbReference type="NCBI Taxonomy" id="43772"/>
    <lineage>
        <taxon>Bacteria</taxon>
        <taxon>Bacillati</taxon>
        <taxon>Actinomycetota</taxon>
        <taxon>Actinomycetes</taxon>
        <taxon>Mycobacteriales</taxon>
        <taxon>Nocardiaceae</taxon>
        <taxon>Rhodococcus</taxon>
    </lineage>
</organism>
<feature type="region of interest" description="Disordered" evidence="5">
    <location>
        <begin position="1"/>
        <end position="21"/>
    </location>
</feature>
<evidence type="ECO:0000256" key="3">
    <source>
        <dbReference type="ARBA" id="ARBA00023163"/>
    </source>
</evidence>
<keyword evidence="1" id="KW-0805">Transcription regulation</keyword>
<dbReference type="InterPro" id="IPR040611">
    <property type="entry name" value="AlkX_C"/>
</dbReference>
<dbReference type="Gene3D" id="1.10.357.10">
    <property type="entry name" value="Tetracycline Repressor, domain 2"/>
    <property type="match status" value="1"/>
</dbReference>
<dbReference type="RefSeq" id="WP_072811599.1">
    <property type="nucleotide sequence ID" value="NZ_JAHWLX010000106.1"/>
</dbReference>
<sequence length="220" mass="24095">MSIVHETPSADDPAGVEAREGRRRVQFHEASRMLLRTSVLDAMRELLTVRDWPSITMTDVARRAGVSRQTLYNEFSSRQGLAQAYALRLADQFVDAVDESVYSHVGDTRGALAGGFAAFFADSSSDPLVQSLLRGDAKPDLLRLITTDSAPLIDRASARLVETFRRSWVQASETDATILARAIVRIAMSYIAMPPESDRDVAADMAHLVGPFLDRVTGGN</sequence>
<evidence type="ECO:0000256" key="5">
    <source>
        <dbReference type="SAM" id="MobiDB-lite"/>
    </source>
</evidence>
<proteinExistence type="predicted"/>
<dbReference type="Proteomes" id="UP001275440">
    <property type="component" value="Unassembled WGS sequence"/>
</dbReference>
<accession>A0ABU3WLL0</accession>
<reference evidence="7 8" key="1">
    <citation type="submission" date="2019-10" db="EMBL/GenBank/DDBJ databases">
        <title>Draft Genome Assembly of Rhodococcus zopfii DSM44189.</title>
        <authorList>
            <person name="Sutton J.M."/>
            <person name="Akob D.M."/>
            <person name="Bushman T.J."/>
        </authorList>
    </citation>
    <scope>NUCLEOTIDE SEQUENCE [LARGE SCALE GENOMIC DNA]</scope>
    <source>
        <strain evidence="7 8">DSM 44189</strain>
    </source>
</reference>
<dbReference type="EMBL" id="WBMO01000001">
    <property type="protein sequence ID" value="MDV2474895.1"/>
    <property type="molecule type" value="Genomic_DNA"/>
</dbReference>
<evidence type="ECO:0000256" key="1">
    <source>
        <dbReference type="ARBA" id="ARBA00023015"/>
    </source>
</evidence>
<keyword evidence="8" id="KW-1185">Reference proteome</keyword>
<evidence type="ECO:0000256" key="2">
    <source>
        <dbReference type="ARBA" id="ARBA00023125"/>
    </source>
</evidence>
<dbReference type="InterPro" id="IPR001647">
    <property type="entry name" value="HTH_TetR"/>
</dbReference>
<dbReference type="PRINTS" id="PR00455">
    <property type="entry name" value="HTHTETR"/>
</dbReference>
<keyword evidence="2 4" id="KW-0238">DNA-binding</keyword>
<dbReference type="PROSITE" id="PS50977">
    <property type="entry name" value="HTH_TETR_2"/>
    <property type="match status" value="1"/>
</dbReference>
<comment type="caution">
    <text evidence="7">The sequence shown here is derived from an EMBL/GenBank/DDBJ whole genome shotgun (WGS) entry which is preliminary data.</text>
</comment>
<keyword evidence="3" id="KW-0804">Transcription</keyword>